<feature type="region of interest" description="Disordered" evidence="1">
    <location>
        <begin position="986"/>
        <end position="1062"/>
    </location>
</feature>
<evidence type="ECO:0000313" key="3">
    <source>
        <dbReference type="EMBL" id="GGZ60154.1"/>
    </source>
</evidence>
<feature type="compositionally biased region" description="Low complexity" evidence="1">
    <location>
        <begin position="767"/>
        <end position="802"/>
    </location>
</feature>
<feature type="region of interest" description="Disordered" evidence="1">
    <location>
        <begin position="661"/>
        <end position="802"/>
    </location>
</feature>
<evidence type="ECO:0000313" key="4">
    <source>
        <dbReference type="Proteomes" id="UP000615593"/>
    </source>
</evidence>
<feature type="compositionally biased region" description="Basic and acidic residues" evidence="1">
    <location>
        <begin position="679"/>
        <end position="703"/>
    </location>
</feature>
<accession>A0ABQ3BWN6</accession>
<feature type="compositionally biased region" description="Low complexity" evidence="1">
    <location>
        <begin position="1043"/>
        <end position="1054"/>
    </location>
</feature>
<feature type="region of interest" description="Disordered" evidence="1">
    <location>
        <begin position="1127"/>
        <end position="1154"/>
    </location>
</feature>
<evidence type="ECO:0000256" key="1">
    <source>
        <dbReference type="SAM" id="MobiDB-lite"/>
    </source>
</evidence>
<keyword evidence="2" id="KW-0812">Transmembrane</keyword>
<feature type="compositionally biased region" description="Basic and acidic residues" evidence="1">
    <location>
        <begin position="1136"/>
        <end position="1145"/>
    </location>
</feature>
<evidence type="ECO:0000256" key="2">
    <source>
        <dbReference type="SAM" id="Phobius"/>
    </source>
</evidence>
<protein>
    <submittedName>
        <fullName evidence="3">Uncharacterized protein</fullName>
    </submittedName>
</protein>
<name>A0ABQ3BWN6_9FLAO</name>
<sequence>MNNYQLIKHKLEAFIRKYYLNELVKGAILFFAIGFLYFLITVSFEYFFWLNSLGRKILFWLFIGVEVALFGRFILYPLAKLFKLSKGINYEQASKIIGEHFPEVNDKLLNILQLHKNAKSNDSELLLASIDQKSLELQPIPFQIAVNFKSNLRYVKYAIIPVFIFLAIYISGNSNLFSESYTRVVNYDQAYEPPDPFSFQLNQEQLQVKENESLTLRIFTDGSVIPDNASIHYDGETYFLKKVNPGVFEYTFDRVSKNTEFYFSSNEVTSKPYQLQVINVPTLVNFEMQLDYPAYIGKQDEVLKGTGNATIPEGTRVSWNLTAKATNQIQLNLPDTLETFHRSEDQFSLQQQIFRNTSYQISTSNEQLKNYEQLSYQLKVVRDEFPELDVEMKRDSLDRQVMYFYGKVADDYGLTSLQLVYFASKNPKETKKVNLPVSTSTFDDFVYSFPGDLQLDRGKAYEFYFQVFDNDQVNGKKRTKSETFSFRKFTEDEETQEQLNNQEETIKDMDNSLQKMKESNKELQELDQLQKEKKQLNYNDRKKLENYIERQQQQEKMMKEYSKQMKENLEQFQPEKSDQFKEQLQERLEKNEERIEQNEELLKELEKYQDKINKEELNQKIEKLSKQNQNEQKSLEQLLKLTKRYYVQKKAEQISKEINKLGKKQEQLAENDSLNSAEEQEKMNKAFEELQKQMDELEEENNKLKNPLKTHRDEIEEASIKNDQKEASEELKGSEEKESENSEQKSGSEEENNESGDEPSDKENSENSEQSQEEQNSQQQKSSPSQKAKQKQKSAGQKMQQMGQKMMNIMMQGSSEQNQEDAEMLRQILDNLITFSFQQEDLMEDFNAIEENSPQYAKKLRYQYVLKENFQHVDDSLYALALRNPMIGDQITSQLTDIEFNIDKSLERLSENQIRTGVASQQYVFKGANDLANMLNESLQQMQAMSMGSGQGQGEGQPSPGQGQGQGRGFQLQDIIQKQGELGEQIGQGKGKKQGESGSPGEGQQGQSGQGQQSGQDGHSGSQGENERNGDGGQSGSNDKDGNGNQQGKNGQKSAEQLSGEIYEIYQRQQELRNQLEDMIRKEGLDEKAKNLVRQMKQVEDELLRGGVTERTESQMKNIQHQLLKLEEASLQQGQDNKRESETNRKTYQNPTQLQLDKAKEYFNTTEILNRQSLPLQQNFKIKVQEYFKAND</sequence>
<feature type="compositionally biased region" description="Acidic residues" evidence="1">
    <location>
        <begin position="749"/>
        <end position="758"/>
    </location>
</feature>
<feature type="compositionally biased region" description="Polar residues" evidence="1">
    <location>
        <begin position="668"/>
        <end position="677"/>
    </location>
</feature>
<dbReference type="EMBL" id="BMWY01000006">
    <property type="protein sequence ID" value="GGZ60154.1"/>
    <property type="molecule type" value="Genomic_DNA"/>
</dbReference>
<organism evidence="3 4">
    <name type="scientific">Mesonia mobilis</name>
    <dbReference type="NCBI Taxonomy" id="369791"/>
    <lineage>
        <taxon>Bacteria</taxon>
        <taxon>Pseudomonadati</taxon>
        <taxon>Bacteroidota</taxon>
        <taxon>Flavobacteriia</taxon>
        <taxon>Flavobacteriales</taxon>
        <taxon>Flavobacteriaceae</taxon>
        <taxon>Mesonia</taxon>
    </lineage>
</organism>
<dbReference type="Proteomes" id="UP000615593">
    <property type="component" value="Unassembled WGS sequence"/>
</dbReference>
<comment type="caution">
    <text evidence="3">The sequence shown here is derived from an EMBL/GenBank/DDBJ whole genome shotgun (WGS) entry which is preliminary data.</text>
</comment>
<feature type="transmembrane region" description="Helical" evidence="2">
    <location>
        <begin position="154"/>
        <end position="172"/>
    </location>
</feature>
<feature type="transmembrane region" description="Helical" evidence="2">
    <location>
        <begin position="26"/>
        <end position="51"/>
    </location>
</feature>
<dbReference type="GeneID" id="94369870"/>
<dbReference type="RefSeq" id="WP_027885252.1">
    <property type="nucleotide sequence ID" value="NZ_BMWY01000006.1"/>
</dbReference>
<feature type="region of interest" description="Disordered" evidence="1">
    <location>
        <begin position="945"/>
        <end position="969"/>
    </location>
</feature>
<feature type="transmembrane region" description="Helical" evidence="2">
    <location>
        <begin position="57"/>
        <end position="79"/>
    </location>
</feature>
<feature type="compositionally biased region" description="Basic and acidic residues" evidence="1">
    <location>
        <begin position="710"/>
        <end position="748"/>
    </location>
</feature>
<gene>
    <name evidence="3" type="ORF">GCM10008088_22060</name>
</gene>
<feature type="compositionally biased region" description="Gly residues" evidence="1">
    <location>
        <begin position="998"/>
        <end position="1009"/>
    </location>
</feature>
<keyword evidence="2" id="KW-1133">Transmembrane helix</keyword>
<reference evidence="4" key="1">
    <citation type="journal article" date="2019" name="Int. J. Syst. Evol. Microbiol.">
        <title>The Global Catalogue of Microorganisms (GCM) 10K type strain sequencing project: providing services to taxonomists for standard genome sequencing and annotation.</title>
        <authorList>
            <consortium name="The Broad Institute Genomics Platform"/>
            <consortium name="The Broad Institute Genome Sequencing Center for Infectious Disease"/>
            <person name="Wu L."/>
            <person name="Ma J."/>
        </authorList>
    </citation>
    <scope>NUCLEOTIDE SEQUENCE [LARGE SCALE GENOMIC DNA]</scope>
    <source>
        <strain evidence="4">KCTC 12708</strain>
    </source>
</reference>
<feature type="compositionally biased region" description="Low complexity" evidence="1">
    <location>
        <begin position="1010"/>
        <end position="1024"/>
    </location>
</feature>
<keyword evidence="4" id="KW-1185">Reference proteome</keyword>
<proteinExistence type="predicted"/>
<keyword evidence="2" id="KW-0472">Membrane</keyword>